<protein>
    <recommendedName>
        <fullName evidence="4">Thioredoxin domain-containing protein</fullName>
    </recommendedName>
</protein>
<name>A0A0E0DE87_9ORYZ</name>
<dbReference type="AlphaFoldDB" id="A0A0E0DE87"/>
<dbReference type="InterPro" id="IPR036249">
    <property type="entry name" value="Thioredoxin-like_sf"/>
</dbReference>
<organism evidence="5">
    <name type="scientific">Oryza meridionalis</name>
    <dbReference type="NCBI Taxonomy" id="40149"/>
    <lineage>
        <taxon>Eukaryota</taxon>
        <taxon>Viridiplantae</taxon>
        <taxon>Streptophyta</taxon>
        <taxon>Embryophyta</taxon>
        <taxon>Tracheophyta</taxon>
        <taxon>Spermatophyta</taxon>
        <taxon>Magnoliopsida</taxon>
        <taxon>Liliopsida</taxon>
        <taxon>Poales</taxon>
        <taxon>Poaceae</taxon>
        <taxon>BOP clade</taxon>
        <taxon>Oryzoideae</taxon>
        <taxon>Oryzeae</taxon>
        <taxon>Oryzinae</taxon>
        <taxon>Oryza</taxon>
    </lineage>
</organism>
<evidence type="ECO:0000259" key="4">
    <source>
        <dbReference type="Pfam" id="PF00085"/>
    </source>
</evidence>
<dbReference type="Gramene" id="OMERI04G11370.1">
    <property type="protein sequence ID" value="OMERI04G11370.1"/>
    <property type="gene ID" value="OMERI04G11370"/>
</dbReference>
<evidence type="ECO:0000313" key="5">
    <source>
        <dbReference type="EnsemblPlants" id="OMERI04G11370.1"/>
    </source>
</evidence>
<feature type="domain" description="Thioredoxin" evidence="4">
    <location>
        <begin position="34"/>
        <end position="71"/>
    </location>
</feature>
<keyword evidence="1" id="KW-1015">Disulfide bond</keyword>
<dbReference type="Proteomes" id="UP000008021">
    <property type="component" value="Chromosome 4"/>
</dbReference>
<dbReference type="PROSITE" id="PS00194">
    <property type="entry name" value="THIOREDOXIN_1"/>
    <property type="match status" value="1"/>
</dbReference>
<evidence type="ECO:0000256" key="2">
    <source>
        <dbReference type="ARBA" id="ARBA00038337"/>
    </source>
</evidence>
<dbReference type="CDD" id="cd02947">
    <property type="entry name" value="TRX_family"/>
    <property type="match status" value="1"/>
</dbReference>
<dbReference type="Pfam" id="PF00085">
    <property type="entry name" value="Thioredoxin"/>
    <property type="match status" value="1"/>
</dbReference>
<accession>A0A0E0DE87</accession>
<reference evidence="5" key="2">
    <citation type="submission" date="2018-05" db="EMBL/GenBank/DDBJ databases">
        <title>OmerRS3 (Oryza meridionalis Reference Sequence Version 3).</title>
        <authorList>
            <person name="Zhang J."/>
            <person name="Kudrna D."/>
            <person name="Lee S."/>
            <person name="Talag J."/>
            <person name="Welchert J."/>
            <person name="Wing R.A."/>
        </authorList>
    </citation>
    <scope>NUCLEOTIDE SEQUENCE [LARGE SCALE GENOMIC DNA]</scope>
    <source>
        <strain evidence="5">cv. OR44</strain>
    </source>
</reference>
<feature type="region of interest" description="Disordered" evidence="3">
    <location>
        <begin position="1"/>
        <end position="23"/>
    </location>
</feature>
<dbReference type="SUPFAM" id="SSF52833">
    <property type="entry name" value="Thioredoxin-like"/>
    <property type="match status" value="1"/>
</dbReference>
<dbReference type="HOGENOM" id="CLU_2691933_0_0_1"/>
<dbReference type="PANTHER" id="PTHR46115">
    <property type="entry name" value="THIOREDOXIN-LIKE PROTEIN 1"/>
    <property type="match status" value="1"/>
</dbReference>
<evidence type="ECO:0000313" key="6">
    <source>
        <dbReference type="Proteomes" id="UP000008021"/>
    </source>
</evidence>
<proteinExistence type="inferred from homology"/>
<comment type="similarity">
    <text evidence="2">Belongs to the thioredoxin family. Plant F-type subfamily.</text>
</comment>
<dbReference type="Gene3D" id="3.40.30.10">
    <property type="entry name" value="Glutaredoxin"/>
    <property type="match status" value="1"/>
</dbReference>
<keyword evidence="6" id="KW-1185">Reference proteome</keyword>
<feature type="compositionally biased region" description="Polar residues" evidence="3">
    <location>
        <begin position="1"/>
        <end position="11"/>
    </location>
</feature>
<dbReference type="InterPro" id="IPR013766">
    <property type="entry name" value="Thioredoxin_domain"/>
</dbReference>
<dbReference type="InterPro" id="IPR017937">
    <property type="entry name" value="Thioredoxin_CS"/>
</dbReference>
<dbReference type="EnsemblPlants" id="OMERI04G11370.1">
    <property type="protein sequence ID" value="OMERI04G11370.1"/>
    <property type="gene ID" value="OMERI04G11370"/>
</dbReference>
<reference evidence="5" key="1">
    <citation type="submission" date="2015-04" db="UniProtKB">
        <authorList>
            <consortium name="EnsemblPlants"/>
        </authorList>
    </citation>
    <scope>IDENTIFICATION</scope>
</reference>
<sequence>MDQRGGCSTFQRHTHHHSRRAAANDGPQHVLMLQVVANFSASWCGPCRVIAPIYTEMSKTYPQLMFLTIDMLMT</sequence>
<evidence type="ECO:0000256" key="3">
    <source>
        <dbReference type="SAM" id="MobiDB-lite"/>
    </source>
</evidence>
<dbReference type="STRING" id="40149.A0A0E0DE87"/>
<evidence type="ECO:0000256" key="1">
    <source>
        <dbReference type="ARBA" id="ARBA00023157"/>
    </source>
</evidence>